<evidence type="ECO:0000256" key="2">
    <source>
        <dbReference type="ARBA" id="ARBA00008469"/>
    </source>
</evidence>
<keyword evidence="6" id="KW-0804">Transcription</keyword>
<comment type="function">
    <text evidence="8">Putative Polycomb group (PcG) protein. PcG proteins act by forming multiprotein complexes, which are required to maintain the transcriptionally repressive state of homeotic genes throughout development. May be involved in spermatogenesis during sexual maturation.</text>
</comment>
<keyword evidence="13" id="KW-1185">Reference proteome</keyword>
<dbReference type="eggNOG" id="KOG3766">
    <property type="taxonomic scope" value="Eukaryota"/>
</dbReference>
<dbReference type="InterPro" id="IPR001660">
    <property type="entry name" value="SAM"/>
</dbReference>
<dbReference type="SMART" id="SM00454">
    <property type="entry name" value="SAM"/>
    <property type="match status" value="1"/>
</dbReference>
<evidence type="ECO:0000256" key="1">
    <source>
        <dbReference type="ARBA" id="ARBA00004123"/>
    </source>
</evidence>
<dbReference type="GeneTree" id="ENSGT00940000164165"/>
<evidence type="ECO:0000256" key="8">
    <source>
        <dbReference type="ARBA" id="ARBA00037060"/>
    </source>
</evidence>
<evidence type="ECO:0000259" key="11">
    <source>
        <dbReference type="PROSITE" id="PS50105"/>
    </source>
</evidence>
<keyword evidence="4" id="KW-0597">Phosphoprotein</keyword>
<reference evidence="12 13" key="1">
    <citation type="journal article" date="2011" name="Nature">
        <title>A high-resolution map of human evolutionary constraint using 29 mammals.</title>
        <authorList>
            <person name="Lindblad-Toh K."/>
            <person name="Garber M."/>
            <person name="Zuk O."/>
            <person name="Lin M.F."/>
            <person name="Parker B.J."/>
            <person name="Washietl S."/>
            <person name="Kheradpour P."/>
            <person name="Ernst J."/>
            <person name="Jordan G."/>
            <person name="Mauceli E."/>
            <person name="Ward L.D."/>
            <person name="Lowe C.B."/>
            <person name="Holloway A.K."/>
            <person name="Clamp M."/>
            <person name="Gnerre S."/>
            <person name="Alfoldi J."/>
            <person name="Beal K."/>
            <person name="Chang J."/>
            <person name="Clawson H."/>
            <person name="Cuff J."/>
            <person name="Di Palma F."/>
            <person name="Fitzgerald S."/>
            <person name="Flicek P."/>
            <person name="Guttman M."/>
            <person name="Hubisz M.J."/>
            <person name="Jaffe D.B."/>
            <person name="Jungreis I."/>
            <person name="Kent W.J."/>
            <person name="Kostka D."/>
            <person name="Lara M."/>
            <person name="Martins A.L."/>
            <person name="Massingham T."/>
            <person name="Moltke I."/>
            <person name="Raney B.J."/>
            <person name="Rasmussen M.D."/>
            <person name="Robinson J."/>
            <person name="Stark A."/>
            <person name="Vilella A.J."/>
            <person name="Wen J."/>
            <person name="Xie X."/>
            <person name="Zody M.C."/>
            <person name="Baldwin J."/>
            <person name="Bloom T."/>
            <person name="Chin C.W."/>
            <person name="Heiman D."/>
            <person name="Nicol R."/>
            <person name="Nusbaum C."/>
            <person name="Young S."/>
            <person name="Wilkinson J."/>
            <person name="Worley K.C."/>
            <person name="Kovar C.L."/>
            <person name="Muzny D.M."/>
            <person name="Gibbs R.A."/>
            <person name="Cree A."/>
            <person name="Dihn H.H."/>
            <person name="Fowler G."/>
            <person name="Jhangiani S."/>
            <person name="Joshi V."/>
            <person name="Lee S."/>
            <person name="Lewis L.R."/>
            <person name="Nazareth L.V."/>
            <person name="Okwuonu G."/>
            <person name="Santibanez J."/>
            <person name="Warren W.C."/>
            <person name="Mardis E.R."/>
            <person name="Weinstock G.M."/>
            <person name="Wilson R.K."/>
            <person name="Delehaunty K."/>
            <person name="Dooling D."/>
            <person name="Fronik C."/>
            <person name="Fulton L."/>
            <person name="Fulton B."/>
            <person name="Graves T."/>
            <person name="Minx P."/>
            <person name="Sodergren E."/>
            <person name="Birney E."/>
            <person name="Margulies E.H."/>
            <person name="Herrero J."/>
            <person name="Green E.D."/>
            <person name="Haussler D."/>
            <person name="Siepel A."/>
            <person name="Goldman N."/>
            <person name="Pollard K.S."/>
            <person name="Pedersen J.S."/>
            <person name="Lander E.S."/>
            <person name="Kellis M."/>
        </authorList>
    </citation>
    <scope>NUCLEOTIDE SEQUENCE [LARGE SCALE GENOMIC DNA]</scope>
    <source>
        <strain evidence="12 13">Thorbecke inbred</strain>
    </source>
</reference>
<dbReference type="PaxDb" id="9986-ENSOCUP00000024890"/>
<dbReference type="CDD" id="cd09578">
    <property type="entry name" value="SAM_Scm"/>
    <property type="match status" value="1"/>
</dbReference>
<dbReference type="GeneID" id="100353373"/>
<feature type="compositionally biased region" description="Polar residues" evidence="10">
    <location>
        <begin position="147"/>
        <end position="164"/>
    </location>
</feature>
<keyword evidence="7" id="KW-0539">Nucleus</keyword>
<keyword evidence="3" id="KW-0678">Repressor</keyword>
<comment type="similarity">
    <text evidence="2">Belongs to the SCM family.</text>
</comment>
<dbReference type="OrthoDB" id="5912862at2759"/>
<evidence type="ECO:0000256" key="9">
    <source>
        <dbReference type="ARBA" id="ARBA00040639"/>
    </source>
</evidence>
<dbReference type="PANTHER" id="PTHR47305">
    <property type="entry name" value="BEN DOMAIN-CONTAINING PROTEIN 2"/>
    <property type="match status" value="1"/>
</dbReference>
<dbReference type="InterPro" id="IPR013761">
    <property type="entry name" value="SAM/pointed_sf"/>
</dbReference>
<dbReference type="SMR" id="G1U651"/>
<dbReference type="HOGENOM" id="CLU_964843_0_0_1"/>
<dbReference type="CTD" id="6322"/>
<proteinExistence type="inferred from homology"/>
<dbReference type="PROSITE" id="PS50105">
    <property type="entry name" value="SAM_DOMAIN"/>
    <property type="match status" value="1"/>
</dbReference>
<evidence type="ECO:0000313" key="12">
    <source>
        <dbReference type="Ensembl" id="ENSOCUP00000024890.2"/>
    </source>
</evidence>
<dbReference type="SUPFAM" id="SSF47769">
    <property type="entry name" value="SAM/Pointed domain"/>
    <property type="match status" value="1"/>
</dbReference>
<evidence type="ECO:0000256" key="5">
    <source>
        <dbReference type="ARBA" id="ARBA00023015"/>
    </source>
</evidence>
<dbReference type="STRING" id="9986.ENSOCUP00000024890"/>
<sequence>MMSSGDSEIDVIKTRISTCDAMDKEDSTVLYAFEPNPACVKNQEPAFMSEAVSPKEQPKTMVDVLSHCQVIYDAIQSLEKKCDVIHGKISKIHRRRSRMFWCSRKSRGYAYKCYAIPFFKRVKLQKKEKKETIGSFSYPVSYSPTLPVQRPGNDSQLRMSTSIPSLDDGGDSYIREPDEPEPVLRESPFPSRFPRSYPQYFSDEPLPSTSAAAPPRCGSPGSHSIASIFSTRASALPPSIMASGQPPPPPLETKLSTSGACFPPGFATSSPIEPHNSVLKSNFTDEPSGWSVEEVIMFLKQTDSQAISPIADLFRQHEIDGKALLLLSSDMLIKHMGLKLGLAVKLCHSIEKLKEEKCSKI</sequence>
<dbReference type="Proteomes" id="UP000001811">
    <property type="component" value="Chromosome X"/>
</dbReference>
<evidence type="ECO:0000256" key="10">
    <source>
        <dbReference type="SAM" id="MobiDB-lite"/>
    </source>
</evidence>
<dbReference type="AlphaFoldDB" id="G1U651"/>
<dbReference type="GO" id="GO:0005634">
    <property type="term" value="C:nucleus"/>
    <property type="evidence" value="ECO:0007669"/>
    <property type="project" value="UniProtKB-SubCell"/>
</dbReference>
<reference evidence="12" key="3">
    <citation type="submission" date="2025-09" db="UniProtKB">
        <authorList>
            <consortium name="Ensembl"/>
        </authorList>
    </citation>
    <scope>IDENTIFICATION</scope>
    <source>
        <strain evidence="12">Thorbecke</strain>
    </source>
</reference>
<feature type="region of interest" description="Disordered" evidence="10">
    <location>
        <begin position="147"/>
        <end position="191"/>
    </location>
</feature>
<dbReference type="Ensembl" id="ENSOCUT00000027746.3">
    <property type="protein sequence ID" value="ENSOCUP00000024890.2"/>
    <property type="gene ID" value="ENSOCUG00000021853.3"/>
</dbReference>
<organism evidence="12 13">
    <name type="scientific">Oryctolagus cuniculus</name>
    <name type="common">Rabbit</name>
    <dbReference type="NCBI Taxonomy" id="9986"/>
    <lineage>
        <taxon>Eukaryota</taxon>
        <taxon>Metazoa</taxon>
        <taxon>Chordata</taxon>
        <taxon>Craniata</taxon>
        <taxon>Vertebrata</taxon>
        <taxon>Euteleostomi</taxon>
        <taxon>Mammalia</taxon>
        <taxon>Eutheria</taxon>
        <taxon>Euarchontoglires</taxon>
        <taxon>Glires</taxon>
        <taxon>Lagomorpha</taxon>
        <taxon>Leporidae</taxon>
        <taxon>Oryctolagus</taxon>
    </lineage>
</organism>
<dbReference type="RefSeq" id="XP_069923464.1">
    <property type="nucleotide sequence ID" value="XM_070067363.1"/>
</dbReference>
<dbReference type="Pfam" id="PF00536">
    <property type="entry name" value="SAM_1"/>
    <property type="match status" value="1"/>
</dbReference>
<dbReference type="InParanoid" id="G1U651"/>
<evidence type="ECO:0000256" key="7">
    <source>
        <dbReference type="ARBA" id="ARBA00023242"/>
    </source>
</evidence>
<dbReference type="PANTHER" id="PTHR47305:SF2">
    <property type="entry name" value="SAM DOMAIN-CONTAINING PROTEIN"/>
    <property type="match status" value="1"/>
</dbReference>
<comment type="subcellular location">
    <subcellularLocation>
        <location evidence="1">Nucleus</location>
    </subcellularLocation>
</comment>
<dbReference type="KEGG" id="ocu:100353373"/>
<feature type="domain" description="SAM" evidence="11">
    <location>
        <begin position="290"/>
        <end position="356"/>
    </location>
</feature>
<dbReference type="Gene3D" id="1.10.150.50">
    <property type="entry name" value="Transcription Factor, Ets-1"/>
    <property type="match status" value="1"/>
</dbReference>
<accession>G1U651</accession>
<evidence type="ECO:0000256" key="3">
    <source>
        <dbReference type="ARBA" id="ARBA00022491"/>
    </source>
</evidence>
<reference evidence="12" key="2">
    <citation type="submission" date="2025-08" db="UniProtKB">
        <authorList>
            <consortium name="Ensembl"/>
        </authorList>
    </citation>
    <scope>IDENTIFICATION</scope>
    <source>
        <strain evidence="12">Thorbecke</strain>
    </source>
</reference>
<name>G1U651_RABIT</name>
<evidence type="ECO:0000256" key="6">
    <source>
        <dbReference type="ARBA" id="ARBA00023163"/>
    </source>
</evidence>
<evidence type="ECO:0000313" key="13">
    <source>
        <dbReference type="Proteomes" id="UP000001811"/>
    </source>
</evidence>
<dbReference type="EMBL" id="AAGW02041076">
    <property type="status" value="NOT_ANNOTATED_CDS"/>
    <property type="molecule type" value="Genomic_DNA"/>
</dbReference>
<protein>
    <recommendedName>
        <fullName evidence="9">Sex comb on midleg-like protein 1</fullName>
    </recommendedName>
</protein>
<keyword evidence="5" id="KW-0805">Transcription regulation</keyword>
<feature type="region of interest" description="Disordered" evidence="10">
    <location>
        <begin position="204"/>
        <end position="224"/>
    </location>
</feature>
<evidence type="ECO:0000256" key="4">
    <source>
        <dbReference type="ARBA" id="ARBA00022553"/>
    </source>
</evidence>
<dbReference type="Bgee" id="ENSOCUG00000021853">
    <property type="expression patterns" value="Expressed in testis and 1 other cell type or tissue"/>
</dbReference>
<gene>
    <name evidence="12" type="primary">SCML1</name>
</gene>
<dbReference type="InterPro" id="IPR047531">
    <property type="entry name" value="SAM_Scm-like"/>
</dbReference>